<reference evidence="2" key="2">
    <citation type="submission" date="2020-09" db="EMBL/GenBank/DDBJ databases">
        <authorList>
            <person name="Sun Q."/>
            <person name="Ohkuma M."/>
        </authorList>
    </citation>
    <scope>NUCLEOTIDE SEQUENCE</scope>
    <source>
        <strain evidence="2">JCM 31311</strain>
    </source>
</reference>
<evidence type="ECO:0000313" key="2">
    <source>
        <dbReference type="EMBL" id="GGR35498.1"/>
    </source>
</evidence>
<dbReference type="RefSeq" id="WP_189093424.1">
    <property type="nucleotide sequence ID" value="NZ_BMQL01000068.1"/>
</dbReference>
<gene>
    <name evidence="2" type="ORF">GCM10008957_51800</name>
</gene>
<evidence type="ECO:0000313" key="3">
    <source>
        <dbReference type="Proteomes" id="UP000603865"/>
    </source>
</evidence>
<organism evidence="2 3">
    <name type="scientific">Deinococcus ruber</name>
    <dbReference type="NCBI Taxonomy" id="1848197"/>
    <lineage>
        <taxon>Bacteria</taxon>
        <taxon>Thermotogati</taxon>
        <taxon>Deinococcota</taxon>
        <taxon>Deinococci</taxon>
        <taxon>Deinococcales</taxon>
        <taxon>Deinococcaceae</taxon>
        <taxon>Deinococcus</taxon>
    </lineage>
</organism>
<feature type="domain" description="Insertion element IS150 protein InsJ-like helix-turn-helix" evidence="1">
    <location>
        <begin position="42"/>
        <end position="74"/>
    </location>
</feature>
<dbReference type="AlphaFoldDB" id="A0A918KVM4"/>
<dbReference type="EMBL" id="BMQL01000068">
    <property type="protein sequence ID" value="GGR35498.1"/>
    <property type="molecule type" value="Genomic_DNA"/>
</dbReference>
<sequence>MSEPLFGTPLEPWWTAQTSVQATLLARPESRRFLEPFIGREHSAAEAARELGVSVERLLYWIKQFRAAGLLLETGQRPRAGRPERQYRAVSSALIVPFALTPFADLEVQMTRQAAPLQRLEARVMARATRDLGLMNRLIYRDASGELHSETALPEGMTWAQVHPEPGGDFAGIYQLDAAAAHEVAALLEALRTRLQASRLSNGEGRPYLVRTVLLQLRQEDLTDIH</sequence>
<comment type="caution">
    <text evidence="2">The sequence shown here is derived from an EMBL/GenBank/DDBJ whole genome shotgun (WGS) entry which is preliminary data.</text>
</comment>
<evidence type="ECO:0000259" key="1">
    <source>
        <dbReference type="Pfam" id="PF13518"/>
    </source>
</evidence>
<keyword evidence="3" id="KW-1185">Reference proteome</keyword>
<accession>A0A918KVM4</accession>
<dbReference type="Pfam" id="PF13518">
    <property type="entry name" value="HTH_28"/>
    <property type="match status" value="1"/>
</dbReference>
<dbReference type="Gene3D" id="1.10.10.10">
    <property type="entry name" value="Winged helix-like DNA-binding domain superfamily/Winged helix DNA-binding domain"/>
    <property type="match status" value="1"/>
</dbReference>
<reference evidence="2" key="1">
    <citation type="journal article" date="2014" name="Int. J. Syst. Evol. Microbiol.">
        <title>Complete genome sequence of Corynebacterium casei LMG S-19264T (=DSM 44701T), isolated from a smear-ripened cheese.</title>
        <authorList>
            <consortium name="US DOE Joint Genome Institute (JGI-PGF)"/>
            <person name="Walter F."/>
            <person name="Albersmeier A."/>
            <person name="Kalinowski J."/>
            <person name="Ruckert C."/>
        </authorList>
    </citation>
    <scope>NUCLEOTIDE SEQUENCE</scope>
    <source>
        <strain evidence="2">JCM 31311</strain>
    </source>
</reference>
<proteinExistence type="predicted"/>
<protein>
    <recommendedName>
        <fullName evidence="1">Insertion element IS150 protein InsJ-like helix-turn-helix domain-containing protein</fullName>
    </recommendedName>
</protein>
<name>A0A918KVM4_9DEIO</name>
<dbReference type="Proteomes" id="UP000603865">
    <property type="component" value="Unassembled WGS sequence"/>
</dbReference>
<dbReference type="InterPro" id="IPR036388">
    <property type="entry name" value="WH-like_DNA-bd_sf"/>
</dbReference>
<dbReference type="InterPro" id="IPR055247">
    <property type="entry name" value="InsJ-like_HTH"/>
</dbReference>